<dbReference type="Gene3D" id="3.40.50.880">
    <property type="match status" value="1"/>
</dbReference>
<dbReference type="PANTHER" id="PTHR48094:SF11">
    <property type="entry name" value="GLUTATHIONE-INDEPENDENT GLYOXALASE HSP31-RELATED"/>
    <property type="match status" value="1"/>
</dbReference>
<evidence type="ECO:0000256" key="5">
    <source>
        <dbReference type="ARBA" id="ARBA00048082"/>
    </source>
</evidence>
<keyword evidence="2" id="KW-0346">Stress response</keyword>
<dbReference type="EMBL" id="JBAWTH010000036">
    <property type="protein sequence ID" value="KAL2284527.1"/>
    <property type="molecule type" value="Genomic_DNA"/>
</dbReference>
<dbReference type="SUPFAM" id="SSF52317">
    <property type="entry name" value="Class I glutamine amidotransferase-like"/>
    <property type="match status" value="1"/>
</dbReference>
<dbReference type="CDD" id="cd03141">
    <property type="entry name" value="GATase1_Hsp31_like"/>
    <property type="match status" value="1"/>
</dbReference>
<sequence length="268" mass="29008">MAPKVLVVLTSKDAMSKKPTSQLSEAEKKQAQPTGWYLPEFAHPFYALTGKDADGKKLSPPRAEVTIASPKGGEAPIDQKSVENFKDADLVQFYETEKKLWAETQPLQNFRGRASEFDAIFYPGGHGPMFDLVDDEDSQQLIVEFYSAGKTVAAVCHGPIVLVNVKVDAKPLLQDRQVTGFSNEEEEIIGLTSAMPQLLEVEIKKSGGTYVKAEKPWSEQVVVDDQLITGQNPASAAAVGRALAQALGTKVSSSVEANNIANSRQASN</sequence>
<keyword evidence="8" id="KW-1185">Reference proteome</keyword>
<feature type="domain" description="DJ-1/PfpI" evidence="6">
    <location>
        <begin position="114"/>
        <end position="244"/>
    </location>
</feature>
<reference evidence="7 8" key="1">
    <citation type="submission" date="2024-03" db="EMBL/GenBank/DDBJ databases">
        <title>A high-quality draft genome sequence of Diaporthe vaccinii, a causative agent of upright dieback and viscid rot disease in cranberry plants.</title>
        <authorList>
            <person name="Sarrasin M."/>
            <person name="Lang B.F."/>
            <person name="Burger G."/>
        </authorList>
    </citation>
    <scope>NUCLEOTIDE SEQUENCE [LARGE SCALE GENOMIC DNA]</scope>
    <source>
        <strain evidence="7 8">IS7</strain>
    </source>
</reference>
<comment type="catalytic activity">
    <reaction evidence="5">
        <text>methylglyoxal + H2O = (R)-lactate + H(+)</text>
        <dbReference type="Rhea" id="RHEA:27754"/>
        <dbReference type="ChEBI" id="CHEBI:15377"/>
        <dbReference type="ChEBI" id="CHEBI:15378"/>
        <dbReference type="ChEBI" id="CHEBI:16004"/>
        <dbReference type="ChEBI" id="CHEBI:17158"/>
        <dbReference type="EC" id="4.2.1.130"/>
    </reaction>
</comment>
<gene>
    <name evidence="7" type="ORF">FJTKL_08899</name>
</gene>
<dbReference type="PANTHER" id="PTHR48094">
    <property type="entry name" value="PROTEIN/NUCLEIC ACID DEGLYCASE DJ-1-RELATED"/>
    <property type="match status" value="1"/>
</dbReference>
<comment type="similarity">
    <text evidence="4">Belongs to the peptidase C56 family. HSP31-like subfamily.</text>
</comment>
<evidence type="ECO:0000313" key="8">
    <source>
        <dbReference type="Proteomes" id="UP001600888"/>
    </source>
</evidence>
<dbReference type="Pfam" id="PF01965">
    <property type="entry name" value="DJ-1_PfpI"/>
    <property type="match status" value="1"/>
</dbReference>
<dbReference type="EC" id="4.2.1.130" evidence="1"/>
<evidence type="ECO:0000256" key="1">
    <source>
        <dbReference type="ARBA" id="ARBA00013134"/>
    </source>
</evidence>
<evidence type="ECO:0000259" key="6">
    <source>
        <dbReference type="Pfam" id="PF01965"/>
    </source>
</evidence>
<comment type="caution">
    <text evidence="7">The sequence shown here is derived from an EMBL/GenBank/DDBJ whole genome shotgun (WGS) entry which is preliminary data.</text>
</comment>
<keyword evidence="3" id="KW-0456">Lyase</keyword>
<dbReference type="InterPro" id="IPR002818">
    <property type="entry name" value="DJ-1/PfpI"/>
</dbReference>
<dbReference type="Proteomes" id="UP001600888">
    <property type="component" value="Unassembled WGS sequence"/>
</dbReference>
<name>A0ABR4EQ22_9PEZI</name>
<evidence type="ECO:0000313" key="7">
    <source>
        <dbReference type="EMBL" id="KAL2284527.1"/>
    </source>
</evidence>
<proteinExistence type="inferred from homology"/>
<evidence type="ECO:0000256" key="3">
    <source>
        <dbReference type="ARBA" id="ARBA00023239"/>
    </source>
</evidence>
<evidence type="ECO:0000256" key="4">
    <source>
        <dbReference type="ARBA" id="ARBA00038493"/>
    </source>
</evidence>
<accession>A0ABR4EQ22</accession>
<dbReference type="InterPro" id="IPR050325">
    <property type="entry name" value="Prot/Nucl_acid_deglycase"/>
</dbReference>
<protein>
    <recommendedName>
        <fullName evidence="1">D-lactate dehydratase</fullName>
        <ecNumber evidence="1">4.2.1.130</ecNumber>
    </recommendedName>
</protein>
<dbReference type="InterPro" id="IPR029062">
    <property type="entry name" value="Class_I_gatase-like"/>
</dbReference>
<organism evidence="7 8">
    <name type="scientific">Diaporthe vaccinii</name>
    <dbReference type="NCBI Taxonomy" id="105482"/>
    <lineage>
        <taxon>Eukaryota</taxon>
        <taxon>Fungi</taxon>
        <taxon>Dikarya</taxon>
        <taxon>Ascomycota</taxon>
        <taxon>Pezizomycotina</taxon>
        <taxon>Sordariomycetes</taxon>
        <taxon>Sordariomycetidae</taxon>
        <taxon>Diaporthales</taxon>
        <taxon>Diaporthaceae</taxon>
        <taxon>Diaporthe</taxon>
        <taxon>Diaporthe eres species complex</taxon>
    </lineage>
</organism>
<evidence type="ECO:0000256" key="2">
    <source>
        <dbReference type="ARBA" id="ARBA00023016"/>
    </source>
</evidence>